<protein>
    <submittedName>
        <fullName evidence="1">(Perigord truffle) hypothetical protein</fullName>
    </submittedName>
</protein>
<dbReference type="InParanoid" id="D5GF39"/>
<dbReference type="STRING" id="656061.D5GF39"/>
<dbReference type="EMBL" id="FN430198">
    <property type="protein sequence ID" value="CAZ83132.1"/>
    <property type="molecule type" value="Genomic_DNA"/>
</dbReference>
<dbReference type="SUPFAM" id="SSF47923">
    <property type="entry name" value="Ypt/Rab-GAP domain of gyp1p"/>
    <property type="match status" value="1"/>
</dbReference>
<proteinExistence type="predicted"/>
<evidence type="ECO:0000313" key="1">
    <source>
        <dbReference type="EMBL" id="CAZ83132.1"/>
    </source>
</evidence>
<gene>
    <name evidence="1" type="ORF">GSTUM_00001831001</name>
</gene>
<sequence>MRAQPVTLDYLAQLMDPRLCTPREYGLDQLFPLLQGIVGLVRTGVQVGQFHLFIALAILERHRDVIIDTLKQLDKVPKYINVLCTTIELSSTQICTEALFYKFQ</sequence>
<dbReference type="RefSeq" id="XP_002838941.1">
    <property type="nucleotide sequence ID" value="XM_002838895.1"/>
</dbReference>
<accession>D5GF39</accession>
<dbReference type="KEGG" id="tml:GSTUM_00001831001"/>
<dbReference type="Proteomes" id="UP000006911">
    <property type="component" value="Unassembled WGS sequence"/>
</dbReference>
<keyword evidence="2" id="KW-1185">Reference proteome</keyword>
<reference evidence="1 2" key="1">
    <citation type="journal article" date="2010" name="Nature">
        <title>Perigord black truffle genome uncovers evolutionary origins and mechanisms of symbiosis.</title>
        <authorList>
            <person name="Martin F."/>
            <person name="Kohler A."/>
            <person name="Murat C."/>
            <person name="Balestrini R."/>
            <person name="Coutinho P.M."/>
            <person name="Jaillon O."/>
            <person name="Montanini B."/>
            <person name="Morin E."/>
            <person name="Noel B."/>
            <person name="Percudani R."/>
            <person name="Porcel B."/>
            <person name="Rubini A."/>
            <person name="Amicucci A."/>
            <person name="Amselem J."/>
            <person name="Anthouard V."/>
            <person name="Arcioni S."/>
            <person name="Artiguenave F."/>
            <person name="Aury J.M."/>
            <person name="Ballario P."/>
            <person name="Bolchi A."/>
            <person name="Brenna A."/>
            <person name="Brun A."/>
            <person name="Buee M."/>
            <person name="Cantarel B."/>
            <person name="Chevalier G."/>
            <person name="Couloux A."/>
            <person name="Da Silva C."/>
            <person name="Denoeud F."/>
            <person name="Duplessis S."/>
            <person name="Ghignone S."/>
            <person name="Hilselberger B."/>
            <person name="Iotti M."/>
            <person name="Marcais B."/>
            <person name="Mello A."/>
            <person name="Miranda M."/>
            <person name="Pacioni G."/>
            <person name="Quesneville H."/>
            <person name="Riccioni C."/>
            <person name="Ruotolo R."/>
            <person name="Splivallo R."/>
            <person name="Stocchi V."/>
            <person name="Tisserant E."/>
            <person name="Viscomi A.R."/>
            <person name="Zambonelli A."/>
            <person name="Zampieri E."/>
            <person name="Henrissat B."/>
            <person name="Lebrun M.H."/>
            <person name="Paolocci F."/>
            <person name="Bonfante P."/>
            <person name="Ottonello S."/>
            <person name="Wincker P."/>
        </authorList>
    </citation>
    <scope>NUCLEOTIDE SEQUENCE [LARGE SCALE GENOMIC DNA]</scope>
    <source>
        <strain evidence="1 2">Mel28</strain>
    </source>
</reference>
<evidence type="ECO:0000313" key="2">
    <source>
        <dbReference type="Proteomes" id="UP000006911"/>
    </source>
</evidence>
<dbReference type="GeneID" id="9187992"/>
<name>D5GF39_TUBMM</name>
<dbReference type="HOGENOM" id="CLU_2252023_0_0_1"/>
<dbReference type="AlphaFoldDB" id="D5GF39"/>
<dbReference type="InterPro" id="IPR035969">
    <property type="entry name" value="Rab-GAP_TBC_sf"/>
</dbReference>
<organism evidence="1 2">
    <name type="scientific">Tuber melanosporum (strain Mel28)</name>
    <name type="common">Perigord black truffle</name>
    <dbReference type="NCBI Taxonomy" id="656061"/>
    <lineage>
        <taxon>Eukaryota</taxon>
        <taxon>Fungi</taxon>
        <taxon>Dikarya</taxon>
        <taxon>Ascomycota</taxon>
        <taxon>Pezizomycotina</taxon>
        <taxon>Pezizomycetes</taxon>
        <taxon>Pezizales</taxon>
        <taxon>Tuberaceae</taxon>
        <taxon>Tuber</taxon>
    </lineage>
</organism>